<dbReference type="Pfam" id="PF08245">
    <property type="entry name" value="Mur_ligase_M"/>
    <property type="match status" value="1"/>
</dbReference>
<comment type="catalytic activity">
    <reaction evidence="13 14">
        <text>UDP-N-acetyl-alpha-D-muramate + L-alanine + ATP = UDP-N-acetyl-alpha-D-muramoyl-L-alanine + ADP + phosphate + H(+)</text>
        <dbReference type="Rhea" id="RHEA:23372"/>
        <dbReference type="ChEBI" id="CHEBI:15378"/>
        <dbReference type="ChEBI" id="CHEBI:30616"/>
        <dbReference type="ChEBI" id="CHEBI:43474"/>
        <dbReference type="ChEBI" id="CHEBI:57972"/>
        <dbReference type="ChEBI" id="CHEBI:70757"/>
        <dbReference type="ChEBI" id="CHEBI:83898"/>
        <dbReference type="ChEBI" id="CHEBI:456216"/>
        <dbReference type="EC" id="6.3.2.8"/>
    </reaction>
</comment>
<evidence type="ECO:0000259" key="16">
    <source>
        <dbReference type="Pfam" id="PF02875"/>
    </source>
</evidence>
<dbReference type="SUPFAM" id="SSF51984">
    <property type="entry name" value="MurCD N-terminal domain"/>
    <property type="match status" value="1"/>
</dbReference>
<evidence type="ECO:0000256" key="8">
    <source>
        <dbReference type="ARBA" id="ARBA00022840"/>
    </source>
</evidence>
<dbReference type="InterPro" id="IPR000713">
    <property type="entry name" value="Mur_ligase_N"/>
</dbReference>
<dbReference type="HAMAP" id="MF_00046">
    <property type="entry name" value="MurC"/>
    <property type="match status" value="1"/>
</dbReference>
<evidence type="ECO:0000256" key="14">
    <source>
        <dbReference type="HAMAP-Rule" id="MF_00046"/>
    </source>
</evidence>
<reference evidence="18 19" key="1">
    <citation type="submission" date="2020-01" db="EMBL/GenBank/DDBJ databases">
        <title>Draft genome sequence of Cand. Neptunochlamydia vexilliferae K9.</title>
        <authorList>
            <person name="Schulz F."/>
            <person name="Koestlbacher S."/>
            <person name="Wascher F."/>
            <person name="Pizzetti I."/>
            <person name="Horn M."/>
        </authorList>
    </citation>
    <scope>NUCLEOTIDE SEQUENCE [LARGE SCALE GENOMIC DNA]</scope>
    <source>
        <strain evidence="18 19">K9</strain>
    </source>
</reference>
<dbReference type="InterPro" id="IPR050061">
    <property type="entry name" value="MurCDEF_pg_biosynth"/>
</dbReference>
<keyword evidence="19" id="KW-1185">Reference proteome</keyword>
<dbReference type="EC" id="6.3.2.8" evidence="3 14"/>
<evidence type="ECO:0000256" key="1">
    <source>
        <dbReference type="ARBA" id="ARBA00004496"/>
    </source>
</evidence>
<sequence length="431" mass="46592">MKHAHFLGVGGIGMSALAHILLEKGVVVSGSDLKNISHLEKLGIAHTDTLPKEGSLIYSTAIKEDHPQLVEAKGLGLPLLHRSELLAELLAEKKGLLVAGTHGKTGTSALLSWVLYHAGLDPSYAVGGILKNLGKNGGYGQGNYFVAEADESDGSFLHYGGEGAIITNIEKEHLDYWKTEENLIAGFKKMATKIQNKEFLFWCADDPLLAALDLPGVSYGKKGTLKLLSCEQKGTKTIFSASFEGKTYTMTLPLIGEMLALNALAILGIALKLGISEEKIGAAFAFYQGVKRRQEKIGEVNQIAIYDDYAHHPTEVLNLLKSFKKGLGGRRLVALFQPHRYSRTKELLAEFKGAFEEADVTLITTLYPAGEVPLPGISGKRLAQEVDGALFLEQEKLLTELPKMLTDGDVLVTMGAGDVTAIGPELLEKLR</sequence>
<dbReference type="InterPro" id="IPR036615">
    <property type="entry name" value="Mur_ligase_C_dom_sf"/>
</dbReference>
<evidence type="ECO:0000256" key="7">
    <source>
        <dbReference type="ARBA" id="ARBA00022741"/>
    </source>
</evidence>
<keyword evidence="11 14" id="KW-0131">Cell cycle</keyword>
<keyword evidence="4 14" id="KW-0963">Cytoplasm</keyword>
<evidence type="ECO:0000256" key="13">
    <source>
        <dbReference type="ARBA" id="ARBA00047833"/>
    </source>
</evidence>
<evidence type="ECO:0000256" key="10">
    <source>
        <dbReference type="ARBA" id="ARBA00022984"/>
    </source>
</evidence>
<comment type="function">
    <text evidence="14">Cell wall formation.</text>
</comment>
<keyword evidence="5 14" id="KW-0436">Ligase</keyword>
<feature type="domain" description="Mur ligase N-terminal catalytic" evidence="15">
    <location>
        <begin position="3"/>
        <end position="93"/>
    </location>
</feature>
<dbReference type="Pfam" id="PF01225">
    <property type="entry name" value="Mur_ligase"/>
    <property type="match status" value="1"/>
</dbReference>
<proteinExistence type="inferred from homology"/>
<feature type="domain" description="Mur ligase C-terminal" evidence="16">
    <location>
        <begin position="292"/>
        <end position="417"/>
    </location>
</feature>
<accession>A0ABS0AYI9</accession>
<keyword evidence="8 14" id="KW-0067">ATP-binding</keyword>
<evidence type="ECO:0000256" key="11">
    <source>
        <dbReference type="ARBA" id="ARBA00023306"/>
    </source>
</evidence>
<keyword evidence="12 14" id="KW-0961">Cell wall biogenesis/degradation</keyword>
<protein>
    <recommendedName>
        <fullName evidence="3 14">UDP-N-acetylmuramate--L-alanine ligase</fullName>
        <ecNumber evidence="3 14">6.3.2.8</ecNumber>
    </recommendedName>
    <alternativeName>
        <fullName evidence="14">UDP-N-acetylmuramoyl-L-alanine synthetase</fullName>
    </alternativeName>
</protein>
<dbReference type="NCBIfam" id="TIGR01082">
    <property type="entry name" value="murC"/>
    <property type="match status" value="1"/>
</dbReference>
<dbReference type="EMBL" id="JAAEJV010000013">
    <property type="protein sequence ID" value="MBF5059191.1"/>
    <property type="molecule type" value="Genomic_DNA"/>
</dbReference>
<dbReference type="GO" id="GO:0008763">
    <property type="term" value="F:UDP-N-acetylmuramate-L-alanine ligase activity"/>
    <property type="evidence" value="ECO:0007669"/>
    <property type="project" value="UniProtKB-EC"/>
</dbReference>
<evidence type="ECO:0000256" key="6">
    <source>
        <dbReference type="ARBA" id="ARBA00022618"/>
    </source>
</evidence>
<evidence type="ECO:0000256" key="9">
    <source>
        <dbReference type="ARBA" id="ARBA00022960"/>
    </source>
</evidence>
<dbReference type="InterPro" id="IPR013221">
    <property type="entry name" value="Mur_ligase_cen"/>
</dbReference>
<dbReference type="InterPro" id="IPR036565">
    <property type="entry name" value="Mur-like_cat_sf"/>
</dbReference>
<dbReference type="Pfam" id="PF02875">
    <property type="entry name" value="Mur_ligase_C"/>
    <property type="match status" value="1"/>
</dbReference>
<dbReference type="Gene3D" id="3.40.50.720">
    <property type="entry name" value="NAD(P)-binding Rossmann-like Domain"/>
    <property type="match status" value="1"/>
</dbReference>
<comment type="pathway">
    <text evidence="2 14">Cell wall biogenesis; peptidoglycan biosynthesis.</text>
</comment>
<evidence type="ECO:0000256" key="4">
    <source>
        <dbReference type="ARBA" id="ARBA00022490"/>
    </source>
</evidence>
<evidence type="ECO:0000259" key="17">
    <source>
        <dbReference type="Pfam" id="PF08245"/>
    </source>
</evidence>
<name>A0ABS0AYI9_9BACT</name>
<evidence type="ECO:0000313" key="18">
    <source>
        <dbReference type="EMBL" id="MBF5059191.1"/>
    </source>
</evidence>
<dbReference type="PANTHER" id="PTHR43445">
    <property type="entry name" value="UDP-N-ACETYLMURAMATE--L-ALANINE LIGASE-RELATED"/>
    <property type="match status" value="1"/>
</dbReference>
<keyword evidence="9 14" id="KW-0133">Cell shape</keyword>
<keyword evidence="7 14" id="KW-0547">Nucleotide-binding</keyword>
<dbReference type="InterPro" id="IPR005758">
    <property type="entry name" value="UDP-N-AcMur_Ala_ligase_MurC"/>
</dbReference>
<dbReference type="RefSeq" id="WP_194847492.1">
    <property type="nucleotide sequence ID" value="NZ_JAAEJV010000013.1"/>
</dbReference>
<evidence type="ECO:0000256" key="3">
    <source>
        <dbReference type="ARBA" id="ARBA00012211"/>
    </source>
</evidence>
<keyword evidence="10 14" id="KW-0573">Peptidoglycan synthesis</keyword>
<comment type="subcellular location">
    <subcellularLocation>
        <location evidence="1 14">Cytoplasm</location>
    </subcellularLocation>
</comment>
<feature type="binding site" evidence="14">
    <location>
        <begin position="100"/>
        <end position="106"/>
    </location>
    <ligand>
        <name>ATP</name>
        <dbReference type="ChEBI" id="CHEBI:30616"/>
    </ligand>
</feature>
<dbReference type="Gene3D" id="3.90.190.20">
    <property type="entry name" value="Mur ligase, C-terminal domain"/>
    <property type="match status" value="1"/>
</dbReference>
<dbReference type="Gene3D" id="3.40.1190.10">
    <property type="entry name" value="Mur-like, catalytic domain"/>
    <property type="match status" value="1"/>
</dbReference>
<feature type="domain" description="Mur ligase central" evidence="17">
    <location>
        <begin position="98"/>
        <end position="269"/>
    </location>
</feature>
<dbReference type="SUPFAM" id="SSF53623">
    <property type="entry name" value="MurD-like peptide ligases, catalytic domain"/>
    <property type="match status" value="1"/>
</dbReference>
<evidence type="ECO:0000259" key="15">
    <source>
        <dbReference type="Pfam" id="PF01225"/>
    </source>
</evidence>
<evidence type="ECO:0000256" key="12">
    <source>
        <dbReference type="ARBA" id="ARBA00023316"/>
    </source>
</evidence>
<dbReference type="Proteomes" id="UP001194714">
    <property type="component" value="Unassembled WGS sequence"/>
</dbReference>
<organism evidence="18 19">
    <name type="scientific">Candidatus Neptunichlamydia vexilliferae</name>
    <dbReference type="NCBI Taxonomy" id="1651774"/>
    <lineage>
        <taxon>Bacteria</taxon>
        <taxon>Pseudomonadati</taxon>
        <taxon>Chlamydiota</taxon>
        <taxon>Chlamydiia</taxon>
        <taxon>Parachlamydiales</taxon>
        <taxon>Simkaniaceae</taxon>
        <taxon>Candidatus Neptunichlamydia</taxon>
    </lineage>
</organism>
<evidence type="ECO:0000313" key="19">
    <source>
        <dbReference type="Proteomes" id="UP001194714"/>
    </source>
</evidence>
<evidence type="ECO:0000256" key="5">
    <source>
        <dbReference type="ARBA" id="ARBA00022598"/>
    </source>
</evidence>
<comment type="caution">
    <text evidence="18">The sequence shown here is derived from an EMBL/GenBank/DDBJ whole genome shotgun (WGS) entry which is preliminary data.</text>
</comment>
<dbReference type="PANTHER" id="PTHR43445:SF3">
    <property type="entry name" value="UDP-N-ACETYLMURAMATE--L-ALANINE LIGASE"/>
    <property type="match status" value="1"/>
</dbReference>
<dbReference type="SUPFAM" id="SSF53244">
    <property type="entry name" value="MurD-like peptide ligases, peptide-binding domain"/>
    <property type="match status" value="1"/>
</dbReference>
<dbReference type="InterPro" id="IPR004101">
    <property type="entry name" value="Mur_ligase_C"/>
</dbReference>
<keyword evidence="6 14" id="KW-0132">Cell division</keyword>
<comment type="similarity">
    <text evidence="14">Belongs to the MurCDEF family.</text>
</comment>
<gene>
    <name evidence="14" type="primary">murC</name>
    <name evidence="18" type="ORF">NEPTK9_000699</name>
</gene>
<evidence type="ECO:0000256" key="2">
    <source>
        <dbReference type="ARBA" id="ARBA00004752"/>
    </source>
</evidence>